<dbReference type="PANTHER" id="PTHR35867:SF1">
    <property type="entry name" value="PROTEIN RSEC"/>
    <property type="match status" value="1"/>
</dbReference>
<evidence type="ECO:0000313" key="3">
    <source>
        <dbReference type="Proteomes" id="UP000619743"/>
    </source>
</evidence>
<name>A0A8J2U4G2_9GAMM</name>
<organism evidence="2 3">
    <name type="scientific">Neiella marina</name>
    <dbReference type="NCBI Taxonomy" id="508461"/>
    <lineage>
        <taxon>Bacteria</taxon>
        <taxon>Pseudomonadati</taxon>
        <taxon>Pseudomonadota</taxon>
        <taxon>Gammaproteobacteria</taxon>
        <taxon>Alteromonadales</taxon>
        <taxon>Echinimonadaceae</taxon>
        <taxon>Neiella</taxon>
    </lineage>
</organism>
<proteinExistence type="predicted"/>
<feature type="transmembrane region" description="Helical" evidence="1">
    <location>
        <begin position="108"/>
        <end position="128"/>
    </location>
</feature>
<evidence type="ECO:0000256" key="1">
    <source>
        <dbReference type="SAM" id="Phobius"/>
    </source>
</evidence>
<keyword evidence="1" id="KW-0472">Membrane</keyword>
<keyword evidence="3" id="KW-1185">Reference proteome</keyword>
<dbReference type="InterPro" id="IPR026268">
    <property type="entry name" value="RseC"/>
</dbReference>
<evidence type="ECO:0000313" key="2">
    <source>
        <dbReference type="EMBL" id="GGA74734.1"/>
    </source>
</evidence>
<dbReference type="PIRSF" id="PIRSF004923">
    <property type="entry name" value="RseC"/>
    <property type="match status" value="1"/>
</dbReference>
<accession>A0A8J2U4G2</accession>
<evidence type="ECO:0008006" key="4">
    <source>
        <dbReference type="Google" id="ProtNLM"/>
    </source>
</evidence>
<dbReference type="Proteomes" id="UP000619743">
    <property type="component" value="Unassembled WGS sequence"/>
</dbReference>
<dbReference type="OrthoDB" id="9795854at2"/>
<feature type="transmembrane region" description="Helical" evidence="1">
    <location>
        <begin position="79"/>
        <end position="102"/>
    </location>
</feature>
<dbReference type="AlphaFoldDB" id="A0A8J2U4G2"/>
<reference evidence="3" key="1">
    <citation type="journal article" date="2019" name="Int. J. Syst. Evol. Microbiol.">
        <title>The Global Catalogue of Microorganisms (GCM) 10K type strain sequencing project: providing services to taxonomists for standard genome sequencing and annotation.</title>
        <authorList>
            <consortium name="The Broad Institute Genomics Platform"/>
            <consortium name="The Broad Institute Genome Sequencing Center for Infectious Disease"/>
            <person name="Wu L."/>
            <person name="Ma J."/>
        </authorList>
    </citation>
    <scope>NUCLEOTIDE SEQUENCE [LARGE SCALE GENOMIC DNA]</scope>
    <source>
        <strain evidence="3">CGMCC 1.10130</strain>
    </source>
</reference>
<keyword evidence="1" id="KW-1133">Transmembrane helix</keyword>
<dbReference type="EMBL" id="BMDX01000006">
    <property type="protein sequence ID" value="GGA74734.1"/>
    <property type="molecule type" value="Genomic_DNA"/>
</dbReference>
<gene>
    <name evidence="2" type="ORF">GCM10011369_15700</name>
</gene>
<sequence length="156" mass="17144">MIETIATVVDYHGGQVTVEALRRSSCEQCTDKDCGNGQVNRALSNRYHRLTLPYNAPLKVGEQVVLALPEQGLLTAAGLMFVVPLVAILVGAGVGNWLFVGLLNQTELMVVLSALLFGAAGFVGARWWHSKIQKHQWFEPHIKRRHQPVDGLTVDC</sequence>
<dbReference type="InterPro" id="IPR007359">
    <property type="entry name" value="SigmaE_reg_RseC_MucC"/>
</dbReference>
<protein>
    <recommendedName>
        <fullName evidence="4">Positive regulator of sigma(E), RseC/MucC</fullName>
    </recommendedName>
</protein>
<dbReference type="RefSeq" id="WP_087505437.1">
    <property type="nucleotide sequence ID" value="NZ_BMDX01000006.1"/>
</dbReference>
<keyword evidence="1" id="KW-0812">Transmembrane</keyword>
<dbReference type="PANTHER" id="PTHR35867">
    <property type="entry name" value="PROTEIN RSEC"/>
    <property type="match status" value="1"/>
</dbReference>
<dbReference type="Pfam" id="PF04246">
    <property type="entry name" value="RseC_MucC"/>
    <property type="match status" value="1"/>
</dbReference>
<comment type="caution">
    <text evidence="2">The sequence shown here is derived from an EMBL/GenBank/DDBJ whole genome shotgun (WGS) entry which is preliminary data.</text>
</comment>